<sequence length="125" mass="14533">WGVDIAGISELFDGIATEYSVSYQPALKKYVTIYTECGLSKNIMMRFSPTPVGPWSSACKVYECPEYKWHKTYFCYAAKGHPEISAGNELIITYVCNSMDFWQMVKDARIYWPRFLRIKFDVRGR</sequence>
<comment type="caution">
    <text evidence="1">The sequence shown here is derived from an EMBL/GenBank/DDBJ whole genome shotgun (WGS) entry which is preliminary data.</text>
</comment>
<organism evidence="1">
    <name type="scientific">marine sediment metagenome</name>
    <dbReference type="NCBI Taxonomy" id="412755"/>
    <lineage>
        <taxon>unclassified sequences</taxon>
        <taxon>metagenomes</taxon>
        <taxon>ecological metagenomes</taxon>
    </lineage>
</organism>
<evidence type="ECO:0008006" key="2">
    <source>
        <dbReference type="Google" id="ProtNLM"/>
    </source>
</evidence>
<name>X0U199_9ZZZZ</name>
<reference evidence="1" key="1">
    <citation type="journal article" date="2014" name="Front. Microbiol.">
        <title>High frequency of phylogenetically diverse reductive dehalogenase-homologous genes in deep subseafloor sedimentary metagenomes.</title>
        <authorList>
            <person name="Kawai M."/>
            <person name="Futagami T."/>
            <person name="Toyoda A."/>
            <person name="Takaki Y."/>
            <person name="Nishi S."/>
            <person name="Hori S."/>
            <person name="Arai W."/>
            <person name="Tsubouchi T."/>
            <person name="Morono Y."/>
            <person name="Uchiyama I."/>
            <person name="Ito T."/>
            <person name="Fujiyama A."/>
            <person name="Inagaki F."/>
            <person name="Takami H."/>
        </authorList>
    </citation>
    <scope>NUCLEOTIDE SEQUENCE</scope>
    <source>
        <strain evidence="1">Expedition CK06-06</strain>
    </source>
</reference>
<evidence type="ECO:0000313" key="1">
    <source>
        <dbReference type="EMBL" id="GAF93146.1"/>
    </source>
</evidence>
<dbReference type="AlphaFoldDB" id="X0U199"/>
<gene>
    <name evidence="1" type="ORF">S01H1_21222</name>
</gene>
<feature type="non-terminal residue" evidence="1">
    <location>
        <position position="1"/>
    </location>
</feature>
<proteinExistence type="predicted"/>
<protein>
    <recommendedName>
        <fullName evidence="2">DUF4185 domain-containing protein</fullName>
    </recommendedName>
</protein>
<accession>X0U199</accession>
<dbReference type="EMBL" id="BARS01011734">
    <property type="protein sequence ID" value="GAF93146.1"/>
    <property type="molecule type" value="Genomic_DNA"/>
</dbReference>